<dbReference type="PANTHER" id="PTHR22642:SF2">
    <property type="entry name" value="PROTEIN LONG AFTER FAR-RED 3"/>
    <property type="match status" value="1"/>
</dbReference>
<accession>A0ABT1S7N4</accession>
<name>A0ABT1S7N4_9FIRM</name>
<feature type="domain" description="Amidohydrolase 3" evidence="1">
    <location>
        <begin position="50"/>
        <end position="542"/>
    </location>
</feature>
<dbReference type="Gene3D" id="3.20.20.140">
    <property type="entry name" value="Metal-dependent hydrolases"/>
    <property type="match status" value="1"/>
</dbReference>
<dbReference type="InterPro" id="IPR033932">
    <property type="entry name" value="YtcJ-like"/>
</dbReference>
<dbReference type="RefSeq" id="WP_256310728.1">
    <property type="nucleotide sequence ID" value="NZ_JANGAC010000003.1"/>
</dbReference>
<gene>
    <name evidence="2" type="ORF">NE686_05295</name>
</gene>
<dbReference type="InterPro" id="IPR013108">
    <property type="entry name" value="Amidohydro_3"/>
</dbReference>
<sequence length="549" mass="62266">MILFKNGNIQTMDSTLPQAEAMVINENKFVYVGTQNGAYEYLREHGNAKEEIDLEGHLVIPGLNDSHMHFIHLAKSLRSVDLVGTTSINEIRTRIKSAMENRTKEDKNWLEGEGWNQDYFQDEKRFPNKFDLDEITGDVPTIIMRACFHIGVLNTAAMRDIGLNKETAKEYGDLVELLPNGEPNGVIKESLLERIKVKISSLNLENTKEIVVDAQERLLSAGLTSVQTDDIGYMPSRDYDLLFQAFEELEKAGQLKVRIGEQCLFENPPSLEEFFKKGYTAGWGTNRYRITSIKLLCDGSLGARTAALRNPYADDASTKGLEIFTQEDLDNMVMISHENNCPVAIHAIGDRAIEMSLDAIEKAQKKNPKNHIRHGIVHCQITDEEILERFKELNVLAFIQPIFIDYDMNIVIDRVGYDLAQTSYAWKTMMDKGIHIPFGTDCPVESFNPMANIYTAVTRKNINGNQKKVYLPNERLNMYEAIYAYTVEGAYASNEENIKGTITKGKLADFIILDKDLFNLSYEEDILDTKVVKTYVDGKLVYDSKFAVK</sequence>
<dbReference type="InterPro" id="IPR011059">
    <property type="entry name" value="Metal-dep_hydrolase_composite"/>
</dbReference>
<dbReference type="PANTHER" id="PTHR22642">
    <property type="entry name" value="IMIDAZOLONEPROPIONASE"/>
    <property type="match status" value="1"/>
</dbReference>
<dbReference type="Gene3D" id="3.10.310.70">
    <property type="match status" value="1"/>
</dbReference>
<dbReference type="EMBL" id="JANGAC010000003">
    <property type="protein sequence ID" value="MCQ4922490.1"/>
    <property type="molecule type" value="Genomic_DNA"/>
</dbReference>
<keyword evidence="3" id="KW-1185">Reference proteome</keyword>
<evidence type="ECO:0000259" key="1">
    <source>
        <dbReference type="Pfam" id="PF07969"/>
    </source>
</evidence>
<proteinExistence type="predicted"/>
<dbReference type="SUPFAM" id="SSF51338">
    <property type="entry name" value="Composite domain of metallo-dependent hydrolases"/>
    <property type="match status" value="1"/>
</dbReference>
<dbReference type="Pfam" id="PF07969">
    <property type="entry name" value="Amidohydro_3"/>
    <property type="match status" value="1"/>
</dbReference>
<protein>
    <submittedName>
        <fullName evidence="2">Amidohydrolase</fullName>
    </submittedName>
</protein>
<dbReference type="Proteomes" id="UP001524478">
    <property type="component" value="Unassembled WGS sequence"/>
</dbReference>
<evidence type="ECO:0000313" key="2">
    <source>
        <dbReference type="EMBL" id="MCQ4922490.1"/>
    </source>
</evidence>
<organism evidence="2 3">
    <name type="scientific">Tissierella carlieri</name>
    <dbReference type="NCBI Taxonomy" id="689904"/>
    <lineage>
        <taxon>Bacteria</taxon>
        <taxon>Bacillati</taxon>
        <taxon>Bacillota</taxon>
        <taxon>Tissierellia</taxon>
        <taxon>Tissierellales</taxon>
        <taxon>Tissierellaceae</taxon>
        <taxon>Tissierella</taxon>
    </lineage>
</organism>
<dbReference type="InterPro" id="IPR032466">
    <property type="entry name" value="Metal_Hydrolase"/>
</dbReference>
<dbReference type="CDD" id="cd01300">
    <property type="entry name" value="YtcJ_like"/>
    <property type="match status" value="1"/>
</dbReference>
<dbReference type="Gene3D" id="2.30.40.10">
    <property type="entry name" value="Urease, subunit C, domain 1"/>
    <property type="match status" value="1"/>
</dbReference>
<dbReference type="SUPFAM" id="SSF51556">
    <property type="entry name" value="Metallo-dependent hydrolases"/>
    <property type="match status" value="1"/>
</dbReference>
<reference evidence="2 3" key="1">
    <citation type="submission" date="2022-06" db="EMBL/GenBank/DDBJ databases">
        <title>Isolation of gut microbiota from human fecal samples.</title>
        <authorList>
            <person name="Pamer E.G."/>
            <person name="Barat B."/>
            <person name="Waligurski E."/>
            <person name="Medina S."/>
            <person name="Paddock L."/>
            <person name="Mostad J."/>
        </authorList>
    </citation>
    <scope>NUCLEOTIDE SEQUENCE [LARGE SCALE GENOMIC DNA]</scope>
    <source>
        <strain evidence="2 3">DFI.7.95</strain>
    </source>
</reference>
<comment type="caution">
    <text evidence="2">The sequence shown here is derived from an EMBL/GenBank/DDBJ whole genome shotgun (WGS) entry which is preliminary data.</text>
</comment>
<evidence type="ECO:0000313" key="3">
    <source>
        <dbReference type="Proteomes" id="UP001524478"/>
    </source>
</evidence>